<comment type="subunit">
    <text evidence="1">Self-associates forming complexes of several hundred monomers.</text>
</comment>
<dbReference type="PANTHER" id="PTHR23098">
    <property type="entry name" value="AGAP001331-PA-RELATED"/>
    <property type="match status" value="1"/>
</dbReference>
<proteinExistence type="predicted"/>
<keyword evidence="3" id="KW-0805">Transcription regulation</keyword>
<comment type="caution">
    <text evidence="8">The sequence shown here is derived from an EMBL/GenBank/DDBJ whole genome shotgun (WGS) entry which is preliminary data.</text>
</comment>
<evidence type="ECO:0000256" key="6">
    <source>
        <dbReference type="SAM" id="Coils"/>
    </source>
</evidence>
<protein>
    <recommendedName>
        <fullName evidence="2">Regulatory protein zeste</fullName>
    </recommendedName>
</protein>
<dbReference type="Pfam" id="PF13873">
    <property type="entry name" value="Myb_DNA-bind_5"/>
    <property type="match status" value="1"/>
</dbReference>
<dbReference type="EMBL" id="CARXXK010000002">
    <property type="protein sequence ID" value="CAI6358945.1"/>
    <property type="molecule type" value="Genomic_DNA"/>
</dbReference>
<evidence type="ECO:0000256" key="1">
    <source>
        <dbReference type="ARBA" id="ARBA00011764"/>
    </source>
</evidence>
<evidence type="ECO:0000313" key="8">
    <source>
        <dbReference type="EMBL" id="CAI6358945.1"/>
    </source>
</evidence>
<dbReference type="GO" id="GO:0005634">
    <property type="term" value="C:nucleus"/>
    <property type="evidence" value="ECO:0007669"/>
    <property type="project" value="TreeGrafter"/>
</dbReference>
<dbReference type="PANTHER" id="PTHR23098:SF16">
    <property type="entry name" value="REGULATORY PROTEIN ZESTE"/>
    <property type="match status" value="1"/>
</dbReference>
<evidence type="ECO:0000256" key="3">
    <source>
        <dbReference type="ARBA" id="ARBA00023015"/>
    </source>
</evidence>
<feature type="coiled-coil region" evidence="6">
    <location>
        <begin position="243"/>
        <end position="285"/>
    </location>
</feature>
<evidence type="ECO:0000256" key="4">
    <source>
        <dbReference type="ARBA" id="ARBA00023163"/>
    </source>
</evidence>
<evidence type="ECO:0000259" key="7">
    <source>
        <dbReference type="Pfam" id="PF13873"/>
    </source>
</evidence>
<evidence type="ECO:0000313" key="9">
    <source>
        <dbReference type="Proteomes" id="UP001160148"/>
    </source>
</evidence>
<evidence type="ECO:0000256" key="2">
    <source>
        <dbReference type="ARBA" id="ARBA00016807"/>
    </source>
</evidence>
<accession>A0AAV0WSQ3</accession>
<name>A0AAV0WSQ3_9HEMI</name>
<comment type="function">
    <text evidence="5">Involved in transvection phenomena (= synapsis-dependent gene expression), where the synaptic pairing of chromosomes carrying genes with which zeste interacts influences the expression of these genes. Zeste binds to DNA and stimulates transcription from a nearby promoter.</text>
</comment>
<organism evidence="8 9">
    <name type="scientific">Macrosiphum euphorbiae</name>
    <name type="common">potato aphid</name>
    <dbReference type="NCBI Taxonomy" id="13131"/>
    <lineage>
        <taxon>Eukaryota</taxon>
        <taxon>Metazoa</taxon>
        <taxon>Ecdysozoa</taxon>
        <taxon>Arthropoda</taxon>
        <taxon>Hexapoda</taxon>
        <taxon>Insecta</taxon>
        <taxon>Pterygota</taxon>
        <taxon>Neoptera</taxon>
        <taxon>Paraneoptera</taxon>
        <taxon>Hemiptera</taxon>
        <taxon>Sternorrhyncha</taxon>
        <taxon>Aphidomorpha</taxon>
        <taxon>Aphidoidea</taxon>
        <taxon>Aphididae</taxon>
        <taxon>Macrosiphini</taxon>
        <taxon>Macrosiphum</taxon>
    </lineage>
</organism>
<dbReference type="AlphaFoldDB" id="A0AAV0WSQ3"/>
<gene>
    <name evidence="8" type="ORF">MEUPH1_LOCUS14402</name>
</gene>
<evidence type="ECO:0000256" key="5">
    <source>
        <dbReference type="ARBA" id="ARBA00025466"/>
    </source>
</evidence>
<sequence length="294" mass="33956">MDTKRTPNFTSQEEEMLLLLVSKYKSILECKTTDNIQNRKKNDTWKMVENDFNRNHAGNVARTALVLKNKYCNLKKRLLKKVGDERAGIRGTGGGPYLEVNYDENEKAVCEILGDKRLGRQSSLYDDNNAQCSRPLENFVPLLDGTSVTINNTMVEEVYDEGEDVVNDVFTDTVLEEEKREEITKWSGNTTPLLRTKRKECLTPNEGPILNTLRKQRFNDQMSSWASGKADLAKMQEQSLSDLNALKMKLMKEESEARMTREDRLSRLQEQEVQLRIDILKMEKTHLEKKLKNN</sequence>
<feature type="domain" description="Myb/SANT-like DNA-binding" evidence="7">
    <location>
        <begin position="5"/>
        <end position="82"/>
    </location>
</feature>
<dbReference type="InterPro" id="IPR028002">
    <property type="entry name" value="Myb_DNA-bind_5"/>
</dbReference>
<keyword evidence="6" id="KW-0175">Coiled coil</keyword>
<keyword evidence="9" id="KW-1185">Reference proteome</keyword>
<dbReference type="Proteomes" id="UP001160148">
    <property type="component" value="Unassembled WGS sequence"/>
</dbReference>
<reference evidence="8 9" key="1">
    <citation type="submission" date="2023-01" db="EMBL/GenBank/DDBJ databases">
        <authorList>
            <person name="Whitehead M."/>
        </authorList>
    </citation>
    <scope>NUCLEOTIDE SEQUENCE [LARGE SCALE GENOMIC DNA]</scope>
</reference>
<keyword evidence="4" id="KW-0804">Transcription</keyword>